<proteinExistence type="predicted"/>
<protein>
    <submittedName>
        <fullName evidence="1">Uncharacterized protein</fullName>
    </submittedName>
</protein>
<dbReference type="EMBL" id="JBBCAQ010000019">
    <property type="protein sequence ID" value="KAK7595022.1"/>
    <property type="molecule type" value="Genomic_DNA"/>
</dbReference>
<comment type="caution">
    <text evidence="1">The sequence shown here is derived from an EMBL/GenBank/DDBJ whole genome shotgun (WGS) entry which is preliminary data.</text>
</comment>
<gene>
    <name evidence="1" type="ORF">V9T40_001455</name>
</gene>
<accession>A0AAN9TIM8</accession>
<reference evidence="1 2" key="1">
    <citation type="submission" date="2024-03" db="EMBL/GenBank/DDBJ databases">
        <title>Adaptation during the transition from Ophiocordyceps entomopathogen to insect associate is accompanied by gene loss and intensified selection.</title>
        <authorList>
            <person name="Ward C.M."/>
            <person name="Onetto C.A."/>
            <person name="Borneman A.R."/>
        </authorList>
    </citation>
    <scope>NUCLEOTIDE SEQUENCE [LARGE SCALE GENOMIC DNA]</scope>
    <source>
        <strain evidence="1">AWRI1</strain>
        <tissue evidence="1">Single Adult Female</tissue>
    </source>
</reference>
<sequence length="89" mass="10021">MVVMWRAWCENGGSKSFKELAEDEVSRSMASQARTIGFFAPCAYGFGVDATVFLEDGKRFEWVKRTYTRIILRENADGLARSSVSNVIC</sequence>
<keyword evidence="2" id="KW-1185">Reference proteome</keyword>
<organism evidence="1 2">
    <name type="scientific">Parthenolecanium corni</name>
    <dbReference type="NCBI Taxonomy" id="536013"/>
    <lineage>
        <taxon>Eukaryota</taxon>
        <taxon>Metazoa</taxon>
        <taxon>Ecdysozoa</taxon>
        <taxon>Arthropoda</taxon>
        <taxon>Hexapoda</taxon>
        <taxon>Insecta</taxon>
        <taxon>Pterygota</taxon>
        <taxon>Neoptera</taxon>
        <taxon>Paraneoptera</taxon>
        <taxon>Hemiptera</taxon>
        <taxon>Sternorrhyncha</taxon>
        <taxon>Coccoidea</taxon>
        <taxon>Coccidae</taxon>
        <taxon>Parthenolecanium</taxon>
    </lineage>
</organism>
<evidence type="ECO:0000313" key="2">
    <source>
        <dbReference type="Proteomes" id="UP001367676"/>
    </source>
</evidence>
<dbReference type="AlphaFoldDB" id="A0AAN9TIM8"/>
<dbReference type="Proteomes" id="UP001367676">
    <property type="component" value="Unassembled WGS sequence"/>
</dbReference>
<name>A0AAN9TIM8_9HEMI</name>
<evidence type="ECO:0000313" key="1">
    <source>
        <dbReference type="EMBL" id="KAK7595022.1"/>
    </source>
</evidence>